<dbReference type="PANTHER" id="PTHR43364">
    <property type="entry name" value="NADH-SPECIFIC METHYLGLYOXAL REDUCTASE-RELATED"/>
    <property type="match status" value="1"/>
</dbReference>
<organism evidence="6 7">
    <name type="scientific">Methylophaga frappieri (strain ATCC BAA-2434 / DSM 25690 / JAM7)</name>
    <dbReference type="NCBI Taxonomy" id="754477"/>
    <lineage>
        <taxon>Bacteria</taxon>
        <taxon>Pseudomonadati</taxon>
        <taxon>Pseudomonadota</taxon>
        <taxon>Gammaproteobacteria</taxon>
        <taxon>Thiotrichales</taxon>
        <taxon>Piscirickettsiaceae</taxon>
        <taxon>Methylophaga</taxon>
    </lineage>
</organism>
<protein>
    <recommendedName>
        <fullName evidence="4">Protein tas</fullName>
    </recommendedName>
</protein>
<gene>
    <name evidence="6" type="ordered locus">Q7C_347</name>
</gene>
<evidence type="ECO:0000256" key="2">
    <source>
        <dbReference type="ARBA" id="ARBA00023002"/>
    </source>
</evidence>
<dbReference type="NCBIfam" id="NF007912">
    <property type="entry name" value="PRK10625.1"/>
    <property type="match status" value="1"/>
</dbReference>
<evidence type="ECO:0000313" key="6">
    <source>
        <dbReference type="EMBL" id="AFJ01525.1"/>
    </source>
</evidence>
<dbReference type="EMBL" id="CP003380">
    <property type="protein sequence ID" value="AFJ01525.1"/>
    <property type="molecule type" value="Genomic_DNA"/>
</dbReference>
<dbReference type="AlphaFoldDB" id="I1YF32"/>
<evidence type="ECO:0000256" key="3">
    <source>
        <dbReference type="ARBA" id="ARBA00038157"/>
    </source>
</evidence>
<feature type="domain" description="NADP-dependent oxidoreductase" evidence="5">
    <location>
        <begin position="16"/>
        <end position="339"/>
    </location>
</feature>
<dbReference type="SUPFAM" id="SSF51430">
    <property type="entry name" value="NAD(P)-linked oxidoreductase"/>
    <property type="match status" value="1"/>
</dbReference>
<dbReference type="Gene3D" id="3.20.20.100">
    <property type="entry name" value="NADP-dependent oxidoreductase domain"/>
    <property type="match status" value="1"/>
</dbReference>
<dbReference type="Pfam" id="PF00248">
    <property type="entry name" value="Aldo_ket_red"/>
    <property type="match status" value="1"/>
</dbReference>
<reference evidence="6 7" key="1">
    <citation type="journal article" date="2012" name="J. Bacteriol.">
        <title>Complete genome sequences of Methylophaga sp. strain JAM1 and Methylophaga sp. strain JAM7.</title>
        <authorList>
            <person name="Villeneuve C."/>
            <person name="Martineau C."/>
            <person name="Mauffrey F."/>
            <person name="Villemur R."/>
        </authorList>
    </citation>
    <scope>NUCLEOTIDE SEQUENCE [LARGE SCALE GENOMIC DNA]</scope>
    <source>
        <strain evidence="6 7">JAM7</strain>
    </source>
</reference>
<dbReference type="GO" id="GO:0016491">
    <property type="term" value="F:oxidoreductase activity"/>
    <property type="evidence" value="ECO:0007669"/>
    <property type="project" value="UniProtKB-KW"/>
</dbReference>
<keyword evidence="2" id="KW-0560">Oxidoreductase</keyword>
<dbReference type="OrthoDB" id="9772407at2"/>
<dbReference type="Proteomes" id="UP000009145">
    <property type="component" value="Chromosome"/>
</dbReference>
<evidence type="ECO:0000259" key="5">
    <source>
        <dbReference type="Pfam" id="PF00248"/>
    </source>
</evidence>
<dbReference type="FunFam" id="3.20.20.100:FF:000005">
    <property type="entry name" value="NADP(H)-dependent aldo-keto reductase"/>
    <property type="match status" value="1"/>
</dbReference>
<evidence type="ECO:0000313" key="7">
    <source>
        <dbReference type="Proteomes" id="UP000009145"/>
    </source>
</evidence>
<dbReference type="eggNOG" id="COG0667">
    <property type="taxonomic scope" value="Bacteria"/>
</dbReference>
<keyword evidence="1" id="KW-0521">NADP</keyword>
<dbReference type="InterPro" id="IPR023210">
    <property type="entry name" value="NADP_OxRdtase_dom"/>
</dbReference>
<keyword evidence="7" id="KW-1185">Reference proteome</keyword>
<dbReference type="InterPro" id="IPR050523">
    <property type="entry name" value="AKR_Detox_Biosynth"/>
</dbReference>
<evidence type="ECO:0000256" key="4">
    <source>
        <dbReference type="ARBA" id="ARBA00070119"/>
    </source>
</evidence>
<dbReference type="STRING" id="754477.Q7C_347"/>
<dbReference type="PATRIC" id="fig|754477.3.peg.344"/>
<dbReference type="PANTHER" id="PTHR43364:SF17">
    <property type="entry name" value="ALDO KETO REDUCTASE"/>
    <property type="match status" value="1"/>
</dbReference>
<dbReference type="CDD" id="cd19094">
    <property type="entry name" value="AKR_Tas-like"/>
    <property type="match status" value="1"/>
</dbReference>
<proteinExistence type="inferred from homology"/>
<sequence length="348" mass="38601">MQRNQLGHSDLIVSQICLGTMTFGQQNTLSEGCAQLDYALSEGVNFIDTAELYAIPPKAETYGETERIVGHWLQQRGRREDIVLASKIAGPGPDWIPHIRGGNSRFDASHIDAALHDSLSRLQTDFLDLYQLHWPERQTNYFGKLGFQAPVDESTMTPVVETLQALKKHIDAGKIRYIGLSNETPWGIMQFTLVARQLGLPEIVSVQNPYSLLNRSYEIGGAEISYREQISLLSYSPLGFGVLSGKYLNANQPAQARLTLWPHYARYTNPQAIQATKAYVELAKANDLDPSQMALAYVNSRSFNAATIIGATTMAQLQDNIASQKLNLSAEVLAEIEAIHQRFPNPAP</sequence>
<comment type="similarity">
    <text evidence="3">Belongs to the aldo/keto reductase family. Aldo/keto reductase 2 subfamily.</text>
</comment>
<evidence type="ECO:0000256" key="1">
    <source>
        <dbReference type="ARBA" id="ARBA00022857"/>
    </source>
</evidence>
<name>I1YF32_METFJ</name>
<accession>I1YF32</accession>
<dbReference type="InterPro" id="IPR036812">
    <property type="entry name" value="NAD(P)_OxRdtase_dom_sf"/>
</dbReference>
<dbReference type="RefSeq" id="WP_014702975.1">
    <property type="nucleotide sequence ID" value="NC_017856.1"/>
</dbReference>
<dbReference type="KEGG" id="mec:Q7C_347"/>
<dbReference type="HOGENOM" id="CLU_023205_2_0_6"/>